<dbReference type="PANTHER" id="PTHR43209:SF1">
    <property type="entry name" value="TRNA SULFURTRANSFERASE"/>
    <property type="match status" value="1"/>
</dbReference>
<dbReference type="SUPFAM" id="SSF52402">
    <property type="entry name" value="Adenine nucleotide alpha hydrolases-like"/>
    <property type="match status" value="1"/>
</dbReference>
<gene>
    <name evidence="4" type="primary">thiI</name>
</gene>
<dbReference type="GO" id="GO:0004810">
    <property type="term" value="F:CCA tRNA nucleotidyltransferase activity"/>
    <property type="evidence" value="ECO:0007669"/>
    <property type="project" value="InterPro"/>
</dbReference>
<dbReference type="AlphaFoldDB" id="A0A075H0J5"/>
<dbReference type="InterPro" id="IPR050102">
    <property type="entry name" value="tRNA_sulfurtransferase_ThiI"/>
</dbReference>
<protein>
    <submittedName>
        <fullName evidence="4">Thiamine biosynthesis ATP pyrophosphatase (ThiI)</fullName>
    </submittedName>
</protein>
<dbReference type="GO" id="GO:0052837">
    <property type="term" value="P:thiazole biosynthetic process"/>
    <property type="evidence" value="ECO:0007669"/>
    <property type="project" value="TreeGrafter"/>
</dbReference>
<dbReference type="InterPro" id="IPR020536">
    <property type="entry name" value="ThiI_AANH"/>
</dbReference>
<keyword evidence="2" id="KW-0067">ATP-binding</keyword>
<dbReference type="PANTHER" id="PTHR43209">
    <property type="entry name" value="TRNA SULFURTRANSFERASE"/>
    <property type="match status" value="1"/>
</dbReference>
<dbReference type="Gene3D" id="3.40.50.620">
    <property type="entry name" value="HUPs"/>
    <property type="match status" value="1"/>
</dbReference>
<keyword evidence="1" id="KW-0547">Nucleotide-binding</keyword>
<evidence type="ECO:0000256" key="1">
    <source>
        <dbReference type="ARBA" id="ARBA00022741"/>
    </source>
</evidence>
<organism evidence="4">
    <name type="scientific">uncultured marine group II/III euryarchaeote KM3_31_G09</name>
    <dbReference type="NCBI Taxonomy" id="1456432"/>
    <lineage>
        <taxon>Archaea</taxon>
        <taxon>Methanobacteriati</taxon>
        <taxon>Methanobacteriota</taxon>
        <taxon>environmental samples</taxon>
    </lineage>
</organism>
<dbReference type="GO" id="GO:0005829">
    <property type="term" value="C:cytosol"/>
    <property type="evidence" value="ECO:0007669"/>
    <property type="project" value="TreeGrafter"/>
</dbReference>
<dbReference type="GO" id="GO:0005524">
    <property type="term" value="F:ATP binding"/>
    <property type="evidence" value="ECO:0007669"/>
    <property type="project" value="UniProtKB-KW"/>
</dbReference>
<proteinExistence type="predicted"/>
<dbReference type="Pfam" id="PF02568">
    <property type="entry name" value="ThiI"/>
    <property type="match status" value="1"/>
</dbReference>
<dbReference type="InterPro" id="IPR014729">
    <property type="entry name" value="Rossmann-like_a/b/a_fold"/>
</dbReference>
<evidence type="ECO:0000313" key="4">
    <source>
        <dbReference type="EMBL" id="AIF08670.1"/>
    </source>
</evidence>
<sequence>MEGGGDKVAVALVSGGIDSPVAVARMIQSGWTIYPMHCSQEPIAGREAEEKTLDTLSLLSNPNGPLGDNSGKICDKLTVIPVGETLSMFTGPKSHRDYFVHMKRLFNVLGCMVADEVGATHLLTGENLGQVSSQTLGNLGAVEKSSNRPILRPLLGLDKQEIIDEARTLGTFDVSKGPELCDILGPKHPTTVANIVRLEENEENLGGLTNLAEKCYSQRREEPLLQ</sequence>
<reference evidence="4" key="1">
    <citation type="journal article" date="2014" name="Genome Biol. Evol.">
        <title>Pangenome evidence for extensive interdomain horizontal transfer affecting lineage core and shell genes in uncultured planktonic thaumarchaeota and euryarchaeota.</title>
        <authorList>
            <person name="Deschamps P."/>
            <person name="Zivanovic Y."/>
            <person name="Moreira D."/>
            <person name="Rodriguez-Valera F."/>
            <person name="Lopez-Garcia P."/>
        </authorList>
    </citation>
    <scope>NUCLEOTIDE SEQUENCE</scope>
</reference>
<dbReference type="EMBL" id="KF900838">
    <property type="protein sequence ID" value="AIF08670.1"/>
    <property type="molecule type" value="Genomic_DNA"/>
</dbReference>
<dbReference type="GO" id="GO:0002937">
    <property type="term" value="P:tRNA 4-thiouridine biosynthesis"/>
    <property type="evidence" value="ECO:0007669"/>
    <property type="project" value="TreeGrafter"/>
</dbReference>
<evidence type="ECO:0000256" key="2">
    <source>
        <dbReference type="ARBA" id="ARBA00022840"/>
    </source>
</evidence>
<evidence type="ECO:0000259" key="3">
    <source>
        <dbReference type="Pfam" id="PF02568"/>
    </source>
</evidence>
<name>A0A075H0J5_9EURY</name>
<feature type="domain" description="Thil AANH" evidence="3">
    <location>
        <begin position="8"/>
        <end position="205"/>
    </location>
</feature>
<accession>A0A075H0J5</accession>